<dbReference type="OrthoDB" id="3608055at2759"/>
<name>N1JG56_BLUG1</name>
<sequence>MQFFRSALVLSLSMLSVSAIILDGVYRCPGLGYDLDANEVAQKVDSININAEKADWYDFEENGVKYQNHHLFGEYQTSDEKDVVIAVNEDKSSVKVSVFRGKELLDCQHIPAEDAVKSKGRTSKGRTSKGSPSRAARR</sequence>
<evidence type="ECO:0000313" key="3">
    <source>
        <dbReference type="EMBL" id="CCU76882.1"/>
    </source>
</evidence>
<comment type="caution">
    <text evidence="3">The sequence shown here is derived from an EMBL/GenBank/DDBJ whole genome shotgun (WGS) entry which is preliminary data.</text>
</comment>
<proteinExistence type="predicted"/>
<dbReference type="Proteomes" id="UP000015441">
    <property type="component" value="Unassembled WGS sequence"/>
</dbReference>
<protein>
    <submittedName>
        <fullName evidence="3">CSEP0061 putative effector protein</fullName>
    </submittedName>
</protein>
<gene>
    <name evidence="3" type="ORF">BGHDH14_bgh02835</name>
</gene>
<evidence type="ECO:0000256" key="1">
    <source>
        <dbReference type="SAM" id="MobiDB-lite"/>
    </source>
</evidence>
<reference evidence="3 4" key="1">
    <citation type="journal article" date="2010" name="Science">
        <title>Genome expansion and gene loss in powdery mildew fungi reveal tradeoffs in extreme parasitism.</title>
        <authorList>
            <person name="Spanu P.D."/>
            <person name="Abbott J.C."/>
            <person name="Amselem J."/>
            <person name="Burgis T.A."/>
            <person name="Soanes D.M."/>
            <person name="Stueber K."/>
            <person name="Ver Loren van Themaat E."/>
            <person name="Brown J.K.M."/>
            <person name="Butcher S.A."/>
            <person name="Gurr S.J."/>
            <person name="Lebrun M.-H."/>
            <person name="Ridout C.J."/>
            <person name="Schulze-Lefert P."/>
            <person name="Talbot N.J."/>
            <person name="Ahmadinejad N."/>
            <person name="Ametz C."/>
            <person name="Barton G.R."/>
            <person name="Benjdia M."/>
            <person name="Bidzinski P."/>
            <person name="Bindschedler L.V."/>
            <person name="Both M."/>
            <person name="Brewer M.T."/>
            <person name="Cadle-Davidson L."/>
            <person name="Cadle-Davidson M.M."/>
            <person name="Collemare J."/>
            <person name="Cramer R."/>
            <person name="Frenkel O."/>
            <person name="Godfrey D."/>
            <person name="Harriman J."/>
            <person name="Hoede C."/>
            <person name="King B.C."/>
            <person name="Klages S."/>
            <person name="Kleemann J."/>
            <person name="Knoll D."/>
            <person name="Koti P.S."/>
            <person name="Kreplak J."/>
            <person name="Lopez-Ruiz F.J."/>
            <person name="Lu X."/>
            <person name="Maekawa T."/>
            <person name="Mahanil S."/>
            <person name="Micali C."/>
            <person name="Milgroom M.G."/>
            <person name="Montana G."/>
            <person name="Noir S."/>
            <person name="O'Connell R.J."/>
            <person name="Oberhaensli S."/>
            <person name="Parlange F."/>
            <person name="Pedersen C."/>
            <person name="Quesneville H."/>
            <person name="Reinhardt R."/>
            <person name="Rott M."/>
            <person name="Sacristan S."/>
            <person name="Schmidt S.M."/>
            <person name="Schoen M."/>
            <person name="Skamnioti P."/>
            <person name="Sommer H."/>
            <person name="Stephens A."/>
            <person name="Takahara H."/>
            <person name="Thordal-Christensen H."/>
            <person name="Vigouroux M."/>
            <person name="Wessling R."/>
            <person name="Wicker T."/>
            <person name="Panstruga R."/>
        </authorList>
    </citation>
    <scope>NUCLEOTIDE SEQUENCE [LARGE SCALE GENOMIC DNA]</scope>
    <source>
        <strain evidence="3">DH14</strain>
    </source>
</reference>
<organism evidence="3 4">
    <name type="scientific">Blumeria graminis f. sp. hordei (strain DH14)</name>
    <name type="common">Barley powdery mildew</name>
    <name type="synonym">Oidium monilioides f. sp. hordei</name>
    <dbReference type="NCBI Taxonomy" id="546991"/>
    <lineage>
        <taxon>Eukaryota</taxon>
        <taxon>Fungi</taxon>
        <taxon>Dikarya</taxon>
        <taxon>Ascomycota</taxon>
        <taxon>Pezizomycotina</taxon>
        <taxon>Leotiomycetes</taxon>
        <taxon>Erysiphales</taxon>
        <taxon>Erysiphaceae</taxon>
        <taxon>Blumeria</taxon>
        <taxon>Blumeria hordei</taxon>
    </lineage>
</organism>
<dbReference type="AlphaFoldDB" id="N1JG56"/>
<feature type="signal peptide" evidence="2">
    <location>
        <begin position="1"/>
        <end position="19"/>
    </location>
</feature>
<dbReference type="EMBL" id="CAUH01003125">
    <property type="protein sequence ID" value="CCU76882.1"/>
    <property type="molecule type" value="Genomic_DNA"/>
</dbReference>
<keyword evidence="4" id="KW-1185">Reference proteome</keyword>
<feature type="chain" id="PRO_5004106875" evidence="2">
    <location>
        <begin position="20"/>
        <end position="138"/>
    </location>
</feature>
<keyword evidence="2" id="KW-0732">Signal</keyword>
<dbReference type="InParanoid" id="N1JG56"/>
<evidence type="ECO:0000256" key="2">
    <source>
        <dbReference type="SAM" id="SignalP"/>
    </source>
</evidence>
<feature type="compositionally biased region" description="Basic residues" evidence="1">
    <location>
        <begin position="118"/>
        <end position="127"/>
    </location>
</feature>
<accession>N1JG56</accession>
<evidence type="ECO:0000313" key="4">
    <source>
        <dbReference type="Proteomes" id="UP000015441"/>
    </source>
</evidence>
<dbReference type="HOGENOM" id="CLU_2014878_0_0_1"/>
<feature type="region of interest" description="Disordered" evidence="1">
    <location>
        <begin position="115"/>
        <end position="138"/>
    </location>
</feature>